<dbReference type="Gene3D" id="3.10.50.40">
    <property type="match status" value="1"/>
</dbReference>
<dbReference type="Proteomes" id="UP000316921">
    <property type="component" value="Chromosome"/>
</dbReference>
<keyword evidence="3" id="KW-1185">Reference proteome</keyword>
<dbReference type="GO" id="GO:0003755">
    <property type="term" value="F:peptidyl-prolyl cis-trans isomerase activity"/>
    <property type="evidence" value="ECO:0007669"/>
    <property type="project" value="InterPro"/>
</dbReference>
<reference evidence="2 3" key="1">
    <citation type="submission" date="2019-02" db="EMBL/GenBank/DDBJ databases">
        <title>Deep-cultivation of Planctomycetes and their phenomic and genomic characterization uncovers novel biology.</title>
        <authorList>
            <person name="Wiegand S."/>
            <person name="Jogler M."/>
            <person name="Boedeker C."/>
            <person name="Pinto D."/>
            <person name="Vollmers J."/>
            <person name="Rivas-Marin E."/>
            <person name="Kohn T."/>
            <person name="Peeters S.H."/>
            <person name="Heuer A."/>
            <person name="Rast P."/>
            <person name="Oberbeckmann S."/>
            <person name="Bunk B."/>
            <person name="Jeske O."/>
            <person name="Meyerdierks A."/>
            <person name="Storesund J.E."/>
            <person name="Kallscheuer N."/>
            <person name="Luecker S."/>
            <person name="Lage O.M."/>
            <person name="Pohl T."/>
            <person name="Merkel B.J."/>
            <person name="Hornburger P."/>
            <person name="Mueller R.-W."/>
            <person name="Bruemmer F."/>
            <person name="Labrenz M."/>
            <person name="Spormann A.M."/>
            <person name="Op den Camp H."/>
            <person name="Overmann J."/>
            <person name="Amann R."/>
            <person name="Jetten M.S.M."/>
            <person name="Mascher T."/>
            <person name="Medema M.H."/>
            <person name="Devos D.P."/>
            <person name="Kaster A.-K."/>
            <person name="Ovreas L."/>
            <person name="Rohde M."/>
            <person name="Galperin M.Y."/>
            <person name="Jogler C."/>
        </authorList>
    </citation>
    <scope>NUCLEOTIDE SEQUENCE [LARGE SCALE GENOMIC DNA]</scope>
    <source>
        <strain evidence="2 3">Pla133</strain>
    </source>
</reference>
<feature type="compositionally biased region" description="Low complexity" evidence="1">
    <location>
        <begin position="54"/>
        <end position="63"/>
    </location>
</feature>
<protein>
    <submittedName>
        <fullName evidence="2">Uncharacterized protein</fullName>
    </submittedName>
</protein>
<organism evidence="2 3">
    <name type="scientific">Engelhardtia mirabilis</name>
    <dbReference type="NCBI Taxonomy" id="2528011"/>
    <lineage>
        <taxon>Bacteria</taxon>
        <taxon>Pseudomonadati</taxon>
        <taxon>Planctomycetota</taxon>
        <taxon>Planctomycetia</taxon>
        <taxon>Planctomycetia incertae sedis</taxon>
        <taxon>Engelhardtia</taxon>
    </lineage>
</organism>
<evidence type="ECO:0000313" key="2">
    <source>
        <dbReference type="EMBL" id="QDU68902.1"/>
    </source>
</evidence>
<sequence length="635" mass="70675">MKQIVAVLVFTALAAVAFVVVRKLNEAPPEQAQQQPAGQSTNPKPLAHPPKQSPPSSGSGKSSTLTNQQGQQVTISPMISDKVEALAEVDWVDAAHGDKMVRMADRWEVDLSGVDLEADVVISFEGGEITRDELHQAAVTRLLNPLVEALSAVEIGRGFAASRGVEPRVLSDDLKQFRFELWCEQHGIDVEVGDYVMGLRNGMPGPVARRFYDASGDAVLVGLTSARELNQLSASFLANLPAGEPSKAVEALLANLDDVWSRVSGGESAEDLDLKGLMLTLEQLALLRMDASREDIAKRTWSIFDHELPPNAAMGVATGDLPEGMAPWEAADGVTYIAIDELWPLIEENYRSSALIEVLREYLPYRVLRAELERSGTYADDRADWAHWSAEYVQASGTLLGARFLNMSILGFPNLPYYRGMQRLIRGFERTQEEGWQSEEVLREYYSRNRFLIESWRAIQTMAFFPSILPESQGSEPDFEGALAAAEAMRARVDQGEDFVTLAKDHSMNLLKSYLDARGDDVAKTFAAYFRDGQRSDTVTELGRSIRETYYYRMLNCVSAVYNAVVELRGDEVSQPWRTELGYLLIQMNGASMRALEQEFEDIEVQTRLYHRDVCYQAWANGVIRSTEFTTAGDN</sequence>
<evidence type="ECO:0000313" key="3">
    <source>
        <dbReference type="Proteomes" id="UP000316921"/>
    </source>
</evidence>
<dbReference type="InterPro" id="IPR046357">
    <property type="entry name" value="PPIase_dom_sf"/>
</dbReference>
<dbReference type="KEGG" id="pbap:Pla133_40170"/>
<evidence type="ECO:0000256" key="1">
    <source>
        <dbReference type="SAM" id="MobiDB-lite"/>
    </source>
</evidence>
<dbReference type="RefSeq" id="WP_145068309.1">
    <property type="nucleotide sequence ID" value="NZ_CP036287.1"/>
</dbReference>
<dbReference type="EMBL" id="CP036287">
    <property type="protein sequence ID" value="QDU68902.1"/>
    <property type="molecule type" value="Genomic_DNA"/>
</dbReference>
<dbReference type="SUPFAM" id="SSF54534">
    <property type="entry name" value="FKBP-like"/>
    <property type="match status" value="1"/>
</dbReference>
<gene>
    <name evidence="2" type="ORF">Pla133_40170</name>
</gene>
<dbReference type="AlphaFoldDB" id="A0A518BPJ4"/>
<feature type="region of interest" description="Disordered" evidence="1">
    <location>
        <begin position="27"/>
        <end position="70"/>
    </location>
</feature>
<accession>A0A518BPJ4</accession>
<proteinExistence type="predicted"/>
<name>A0A518BPJ4_9BACT</name>
<feature type="compositionally biased region" description="Low complexity" evidence="1">
    <location>
        <begin position="27"/>
        <end position="37"/>
    </location>
</feature>